<dbReference type="Gene3D" id="2.30.29.30">
    <property type="entry name" value="Pleckstrin-homology domain (PH domain)/Phosphotyrosine-binding domain (PTB)"/>
    <property type="match status" value="1"/>
</dbReference>
<keyword evidence="11" id="KW-0539">Nucleus</keyword>
<gene>
    <name evidence="22" type="ORF">NMOB1V02_LOCUS4926</name>
</gene>
<dbReference type="PANTHER" id="PTHR45797:SF3">
    <property type="entry name" value="TRANSCRIPTIONAL REGULATOR ATRX HOMOLOG"/>
    <property type="match status" value="1"/>
</dbReference>
<feature type="domain" description="SH3" evidence="16">
    <location>
        <begin position="1833"/>
        <end position="1895"/>
    </location>
</feature>
<dbReference type="InterPro" id="IPR001650">
    <property type="entry name" value="Helicase_C-like"/>
</dbReference>
<feature type="domain" description="PH" evidence="17">
    <location>
        <begin position="2032"/>
        <end position="2125"/>
    </location>
</feature>
<evidence type="ECO:0000259" key="16">
    <source>
        <dbReference type="PROSITE" id="PS50002"/>
    </source>
</evidence>
<dbReference type="Gene3D" id="2.30.30.40">
    <property type="entry name" value="SH3 Domains"/>
    <property type="match status" value="1"/>
</dbReference>
<dbReference type="EMBL" id="OA882858">
    <property type="protein sequence ID" value="CAD7277189.1"/>
    <property type="molecule type" value="Genomic_DNA"/>
</dbReference>
<dbReference type="SMART" id="SM00490">
    <property type="entry name" value="HELICc"/>
    <property type="match status" value="1"/>
</dbReference>
<evidence type="ECO:0000313" key="22">
    <source>
        <dbReference type="EMBL" id="CAD7277189.1"/>
    </source>
</evidence>
<evidence type="ECO:0000256" key="14">
    <source>
        <dbReference type="SAM" id="MobiDB-lite"/>
    </source>
</evidence>
<dbReference type="Proteomes" id="UP000678499">
    <property type="component" value="Unassembled WGS sequence"/>
</dbReference>
<dbReference type="GO" id="GO:0005524">
    <property type="term" value="F:ATP binding"/>
    <property type="evidence" value="ECO:0007669"/>
    <property type="project" value="UniProtKB-KW"/>
</dbReference>
<evidence type="ECO:0000259" key="18">
    <source>
        <dbReference type="PROSITE" id="PS50004"/>
    </source>
</evidence>
<dbReference type="InterPro" id="IPR036028">
    <property type="entry name" value="SH3-like_dom_sf"/>
</dbReference>
<dbReference type="InterPro" id="IPR001452">
    <property type="entry name" value="SH3_domain"/>
</dbReference>
<dbReference type="SUPFAM" id="SSF52540">
    <property type="entry name" value="P-loop containing nucleoside triphosphate hydrolases"/>
    <property type="match status" value="2"/>
</dbReference>
<dbReference type="PANTHER" id="PTHR45797">
    <property type="entry name" value="RAD54-LIKE"/>
    <property type="match status" value="1"/>
</dbReference>
<dbReference type="InterPro" id="IPR001936">
    <property type="entry name" value="RasGAP_dom"/>
</dbReference>
<feature type="domain" description="Helicase ATP-binding" evidence="20">
    <location>
        <begin position="927"/>
        <end position="1115"/>
    </location>
</feature>
<feature type="domain" description="SH2" evidence="15">
    <location>
        <begin position="1736"/>
        <end position="1826"/>
    </location>
</feature>
<feature type="compositionally biased region" description="Basic and acidic residues" evidence="14">
    <location>
        <begin position="682"/>
        <end position="692"/>
    </location>
</feature>
<dbReference type="InterPro" id="IPR023152">
    <property type="entry name" value="RasGAP_CS"/>
</dbReference>
<dbReference type="SMART" id="SM00239">
    <property type="entry name" value="C2"/>
    <property type="match status" value="1"/>
</dbReference>
<dbReference type="PROSITE" id="PS50003">
    <property type="entry name" value="PH_DOMAIN"/>
    <property type="match status" value="1"/>
</dbReference>
<dbReference type="Gene3D" id="3.40.50.300">
    <property type="entry name" value="P-loop containing nucleotide triphosphate hydrolases"/>
    <property type="match status" value="1"/>
</dbReference>
<dbReference type="SMART" id="SM00326">
    <property type="entry name" value="SH3"/>
    <property type="match status" value="1"/>
</dbReference>
<evidence type="ECO:0000256" key="8">
    <source>
        <dbReference type="ARBA" id="ARBA00022840"/>
    </source>
</evidence>
<evidence type="ECO:0000256" key="12">
    <source>
        <dbReference type="PROSITE-ProRule" id="PRU00191"/>
    </source>
</evidence>
<dbReference type="Gene3D" id="1.10.506.10">
    <property type="entry name" value="GTPase Activation - p120gap, domain 1"/>
    <property type="match status" value="3"/>
</dbReference>
<dbReference type="PROSITE" id="PS51194">
    <property type="entry name" value="HELICASE_CTER"/>
    <property type="match status" value="1"/>
</dbReference>
<dbReference type="InterPro" id="IPR000330">
    <property type="entry name" value="SNF2_N"/>
</dbReference>
<dbReference type="InterPro" id="IPR036860">
    <property type="entry name" value="SH2_dom_sf"/>
</dbReference>
<dbReference type="Gene3D" id="3.40.50.10810">
    <property type="entry name" value="Tandem AAA-ATPase domain"/>
    <property type="match status" value="1"/>
</dbReference>
<evidence type="ECO:0000256" key="7">
    <source>
        <dbReference type="ARBA" id="ARBA00022806"/>
    </source>
</evidence>
<feature type="compositionally biased region" description="Low complexity" evidence="14">
    <location>
        <begin position="593"/>
        <end position="608"/>
    </location>
</feature>
<dbReference type="Pfam" id="PF00017">
    <property type="entry name" value="SH2"/>
    <property type="match status" value="2"/>
</dbReference>
<dbReference type="PROSITE" id="PS50018">
    <property type="entry name" value="RAS_GTPASE_ACTIV_2"/>
    <property type="match status" value="1"/>
</dbReference>
<keyword evidence="23" id="KW-1185">Reference proteome</keyword>
<dbReference type="GO" id="GO:0004386">
    <property type="term" value="F:helicase activity"/>
    <property type="evidence" value="ECO:0007669"/>
    <property type="project" value="UniProtKB-KW"/>
</dbReference>
<dbReference type="Pfam" id="PF00169">
    <property type="entry name" value="PH"/>
    <property type="match status" value="1"/>
</dbReference>
<proteinExistence type="inferred from homology"/>
<dbReference type="CDD" id="cd18793">
    <property type="entry name" value="SF2_C_SNF"/>
    <property type="match status" value="1"/>
</dbReference>
<dbReference type="Gene3D" id="3.30.505.10">
    <property type="entry name" value="SH2 domain"/>
    <property type="match status" value="2"/>
</dbReference>
<dbReference type="GO" id="GO:0048468">
    <property type="term" value="P:cell development"/>
    <property type="evidence" value="ECO:0007669"/>
    <property type="project" value="UniProtKB-ARBA"/>
</dbReference>
<feature type="domain" description="C2" evidence="18">
    <location>
        <begin position="2121"/>
        <end position="2237"/>
    </location>
</feature>
<organism evidence="22">
    <name type="scientific">Notodromas monacha</name>
    <dbReference type="NCBI Taxonomy" id="399045"/>
    <lineage>
        <taxon>Eukaryota</taxon>
        <taxon>Metazoa</taxon>
        <taxon>Ecdysozoa</taxon>
        <taxon>Arthropoda</taxon>
        <taxon>Crustacea</taxon>
        <taxon>Oligostraca</taxon>
        <taxon>Ostracoda</taxon>
        <taxon>Podocopa</taxon>
        <taxon>Podocopida</taxon>
        <taxon>Cypridocopina</taxon>
        <taxon>Cypridoidea</taxon>
        <taxon>Cyprididae</taxon>
        <taxon>Notodromas</taxon>
    </lineage>
</organism>
<keyword evidence="7" id="KW-0347">Helicase</keyword>
<dbReference type="GO" id="GO:0005096">
    <property type="term" value="F:GTPase activator activity"/>
    <property type="evidence" value="ECO:0007669"/>
    <property type="project" value="UniProtKB-KW"/>
</dbReference>
<keyword evidence="4" id="KW-0343">GTPase activation</keyword>
<feature type="domain" description="SH2" evidence="15">
    <location>
        <begin position="1905"/>
        <end position="1993"/>
    </location>
</feature>
<evidence type="ECO:0000256" key="5">
    <source>
        <dbReference type="ARBA" id="ARBA00022741"/>
    </source>
</evidence>
<dbReference type="InterPro" id="IPR000980">
    <property type="entry name" value="SH2"/>
</dbReference>
<dbReference type="Pfam" id="PF00018">
    <property type="entry name" value="SH3_1"/>
    <property type="match status" value="1"/>
</dbReference>
<feature type="compositionally biased region" description="Basic residues" evidence="14">
    <location>
        <begin position="791"/>
        <end position="802"/>
    </location>
</feature>
<feature type="region of interest" description="Disordered" evidence="14">
    <location>
        <begin position="260"/>
        <end position="329"/>
    </location>
</feature>
<dbReference type="PROSITE" id="PS50004">
    <property type="entry name" value="C2"/>
    <property type="match status" value="1"/>
</dbReference>
<dbReference type="PROSITE" id="PS00509">
    <property type="entry name" value="RAS_GTPASE_ACTIV_1"/>
    <property type="match status" value="1"/>
</dbReference>
<dbReference type="EMBL" id="CAJPEX010000821">
    <property type="protein sequence ID" value="CAG0917341.1"/>
    <property type="molecule type" value="Genomic_DNA"/>
</dbReference>
<keyword evidence="5" id="KW-0547">Nucleotide-binding</keyword>
<dbReference type="SUPFAM" id="SSF50044">
    <property type="entry name" value="SH3-domain"/>
    <property type="match status" value="1"/>
</dbReference>
<evidence type="ECO:0000256" key="1">
    <source>
        <dbReference type="ARBA" id="ARBA00004123"/>
    </source>
</evidence>
<evidence type="ECO:0000256" key="13">
    <source>
        <dbReference type="PROSITE-ProRule" id="PRU00192"/>
    </source>
</evidence>
<dbReference type="SMART" id="SM00323">
    <property type="entry name" value="RasGAP"/>
    <property type="match status" value="1"/>
</dbReference>
<dbReference type="InterPro" id="IPR035892">
    <property type="entry name" value="C2_domain_sf"/>
</dbReference>
<keyword evidence="6" id="KW-0378">Hydrolase</keyword>
<sequence length="2630" mass="297007">MCLDNFGTVARFSVKEVMDSDSLLVDFFDFGDSDVRKVSDCRLLPMKLAKVPVRLIKFWLDCCGSSLRKATGEYISSFCDGRGAVVIKTFPPCFQQLTPTFLPEFNVEILPTERYAFDTRTQTQGASCRSNLCLLKMIDEASFSFVSECRHLADRAEKSSSDILRAATKLRDAADDIHRAPFEISHKNCRDAVEDLLSFLRLAIESEYREIIRNGETVAEKLLRNRDGASLSKTSLAGVEADTSYPLKKFLSEAPIHRAVAERRNSPGPLKRCGSSDSTATSKRLGGYNTPDDSEPQVQQSQVTTEEPDSNPTETLIAQARKPEEGVRVAPTENFFEKVCMLLGSESESSEEEAKDDSCDNRFPLNGIVSVNEVSKDLSLNAGLKSGLETEDIKSGLETEDGVATDENVAAEEVVKTERVSYEPFIKKEENFSHEKDVDGLKEVQIKLEPIVVKKEFDDENQLSQTSSWLSALNPTLRFPNTEDDVASQTESPLLHPRIILPRYDPVQIMKERLPDCTVVLNRLPHKIESFLETNWSIASADFLCRTSNEQVKEEWERLLRPVLGPKRPMRRDSGSESSDQRPKRKRVARNLSSMLSSGESSSSSVKSADSDDAGNSDDASYPAITSTSQHLVSESDSEESVKTLDMSISSPPSLKGHSKTNHTVLISESSRDSSAASSRKCSPEGERDSNENLKSVNALISGVRLGSSDFEDEESRGDRKEPKEIRKKALKELLHRRSSKKNTRRTFRISSSSDSSEDESKSNGAKSETDSESDYESSETSDSDDLLQSRKARQMPKKRNRLQISSESDDDLQIIDELPAGSSQHSSPGRRNIKKVMSSKQLGRDTQTVMREEKERALRLAEKQKNLENLGAKVAEPESPLYLDIDKETKLPTVSVNEKLAKLLKPHQREGVTFMFNSAVESVERIRSGDVGGGAILAHCMGLGKTLQVIALIHTLATHSSLKMKKFLVLCPKNTVINWQNEFRMWLRKTRLQDDVIVHAFPEKQCSMENRVHNIRTWYRSKGVFIMGYPAFRTLGNPVDKAAKNFADVLQEALIAPGPDMVVCDEGHLLKNEKSALFKALQPMKTRRKIILTGTPLQNNLNEYHTMVQIVKPNLLGTKQQFSNRFVNPIQNGSHMDSSAVDVHLMKRRSFVLHRKLEKIIQRLPYTVLKPYLPEKLEYVIKIKLSPLQRQLYVAFLNQIALEGGIGGKGTGSRQRLLQDFHVFARVWTHPVLLQMQESRYNQRQADAKAKKTKSIKAAGNENGLESDDDFEAVIANSNWWKATAEDTELESFEHSGKVNVFLDILLQCQMKKEKLIVFSSSLLVLDFVEDVLSRVDRMGRNDAKTRSFDGNVRKVWDENLGALRHWQKNRDYARIDGTTISEDRARAIDKFNRSDNSLRLMLVSTKAGGIGVNMVGANRAILFDVNWNPANDVQALYRIYRLGQTKPVYVYRLVATGCMEERIYARCIAKLSLSSRVIDEHQITRHFLSADLQALYKLDELIAEKSRPLPALPSDPVLADLLVNRTNWVAGYEDFDSLLENRIEEELGEDEKRAAWEEYDRVQQMEESKAQAFNSLVNVPYMSTPDGAADFLRRILLNPNVVIPGVDWVLREALSSATQSIMRVPQQMGCIQFGQFEAFTPWYSLIAKTCTMFSLTAMSVTNNIWPGPLSSDVACLALKKFCVNPTMDRNVMHAVVSVAHSDISLDLNDESDPRPSIEDETVSISAKAPPESTWYHGRLNRTVAEERLNKARQKGSYLVRESDRKPGSYVLSYLGQNGINHFKVTCVCGTFFIGGRPFDSLSDVVAFYTHASNLLTNERLTTPVEPPEPVNDLRKVVAILPYSKMPDSDELSFQKGDIFFVHNDMGEGWMWVTAHRTGEQGMIFQELVEDLDDTFDPNTVYPWFHPTVTKQEAVDLLVEAGPGSFLVRPSDNSPGDYSLFFHINSQIQRFRIQKKGVRYLMGGRTFDCLDAVINRYKHEYIVLGHTLGMPVTKQDGDVNSFESKSVEHAEKIYATLRECREQCGLQLKKAIKMQGWLNKRSEKTKKWKCLYFVLQKVEGGEMRLYYYENPKRMKPKGIIDLSFSHLYQVVERELPCMATVTYLNAATADSVQDWMCAMRPHCVAQNMRAPKIDNLKVLRCIQIAVLEARHLPVKLVPSPYCTISVNQVKCCKTRGKCGSEPVWEEDFLLDDIPPDVQTVTVTVWNKGRRSKDAEIAEVTLELQNLKSGEEDEQWHQLMGVTPVSEWGQLRLRVRYLHDLVMPREEYSALLELLLDADLVAVQSLADVCHSDRTPLAAALLRVFVHERQEAHLLQVLCEAEIEREEETSTLFRASMCRITFPVDSNGNPFNRSATLTTSLMDSFMRIVSHPFLESALASTLKKMVESKQSCELNPMKLESQSEACANAEFLLQTLDELTDAIFFSCGTYGFGSFDTFLTFKSSVPQPPAPETCPMTIRYVFGCLQRSVSAKWPHERLVRTRVISGFIFLRLLCPAILNPRQFNLLVDSPPPQAARSLIMIAKCLQNLANLVEFGGKESYMEVVNPFILKNKERMIYFLDKLSNVKEKPPSEDILLKHDPARDLATLHHICDHHLKDFISMSRTKPALKRLVTVTEMLTKHKRKYMEIIG</sequence>
<evidence type="ECO:0000256" key="2">
    <source>
        <dbReference type="ARBA" id="ARBA00007025"/>
    </source>
</evidence>
<dbReference type="GO" id="GO:0003677">
    <property type="term" value="F:DNA binding"/>
    <property type="evidence" value="ECO:0007669"/>
    <property type="project" value="UniProtKB-KW"/>
</dbReference>
<dbReference type="InterPro" id="IPR011993">
    <property type="entry name" value="PH-like_dom_sf"/>
</dbReference>
<dbReference type="Gene3D" id="2.60.40.150">
    <property type="entry name" value="C2 domain"/>
    <property type="match status" value="1"/>
</dbReference>
<feature type="region of interest" description="Disordered" evidence="14">
    <location>
        <begin position="563"/>
        <end position="845"/>
    </location>
</feature>
<dbReference type="InterPro" id="IPR049730">
    <property type="entry name" value="SNF2/RAD54-like_C"/>
</dbReference>
<dbReference type="InterPro" id="IPR000008">
    <property type="entry name" value="C2_dom"/>
</dbReference>
<evidence type="ECO:0000256" key="11">
    <source>
        <dbReference type="ARBA" id="ARBA00023242"/>
    </source>
</evidence>
<evidence type="ECO:0000256" key="4">
    <source>
        <dbReference type="ARBA" id="ARBA00022468"/>
    </source>
</evidence>
<dbReference type="Pfam" id="PF00271">
    <property type="entry name" value="Helicase_C"/>
    <property type="match status" value="1"/>
</dbReference>
<dbReference type="InterPro" id="IPR027417">
    <property type="entry name" value="P-loop_NTPase"/>
</dbReference>
<dbReference type="PROSITE" id="PS50001">
    <property type="entry name" value="SH2"/>
    <property type="match status" value="2"/>
</dbReference>
<comment type="subcellular location">
    <subcellularLocation>
        <location evidence="1">Nucleus</location>
    </subcellularLocation>
</comment>
<dbReference type="CDD" id="cd11788">
    <property type="entry name" value="SH3_RasGAP"/>
    <property type="match status" value="1"/>
</dbReference>
<dbReference type="SUPFAM" id="SSF50729">
    <property type="entry name" value="PH domain-like"/>
    <property type="match status" value="1"/>
</dbReference>
<keyword evidence="8" id="KW-0067">ATP-binding</keyword>
<protein>
    <recommendedName>
        <fullName evidence="24">Transcriptional regulator ATRX</fullName>
    </recommendedName>
</protein>
<dbReference type="SUPFAM" id="SSF48350">
    <property type="entry name" value="GTPase activation domain, GAP"/>
    <property type="match status" value="1"/>
</dbReference>
<dbReference type="Pfam" id="PF00616">
    <property type="entry name" value="RasGAP"/>
    <property type="match status" value="1"/>
</dbReference>
<dbReference type="InterPro" id="IPR038718">
    <property type="entry name" value="SNF2-like_sf"/>
</dbReference>
<dbReference type="InterPro" id="IPR014001">
    <property type="entry name" value="Helicase_ATP-bd"/>
</dbReference>
<dbReference type="OrthoDB" id="1562946at2759"/>
<keyword evidence="9 12" id="KW-0727">SH2 domain</keyword>
<evidence type="ECO:0000259" key="21">
    <source>
        <dbReference type="PROSITE" id="PS51194"/>
    </source>
</evidence>
<dbReference type="InterPro" id="IPR008936">
    <property type="entry name" value="Rho_GTPase_activation_prot"/>
</dbReference>
<evidence type="ECO:0008006" key="24">
    <source>
        <dbReference type="Google" id="ProtNLM"/>
    </source>
</evidence>
<evidence type="ECO:0000259" key="20">
    <source>
        <dbReference type="PROSITE" id="PS51192"/>
    </source>
</evidence>
<feature type="domain" description="Helicase C-terminal" evidence="21">
    <location>
        <begin position="1302"/>
        <end position="1491"/>
    </location>
</feature>
<feature type="compositionally biased region" description="Basic residues" evidence="14">
    <location>
        <begin position="737"/>
        <end position="748"/>
    </location>
</feature>
<evidence type="ECO:0000313" key="23">
    <source>
        <dbReference type="Proteomes" id="UP000678499"/>
    </source>
</evidence>
<dbReference type="InterPro" id="IPR044574">
    <property type="entry name" value="ARIP4-like"/>
</dbReference>
<feature type="compositionally biased region" description="Polar residues" evidence="14">
    <location>
        <begin position="624"/>
        <end position="635"/>
    </location>
</feature>
<dbReference type="SUPFAM" id="SSF55550">
    <property type="entry name" value="SH2 domain"/>
    <property type="match status" value="2"/>
</dbReference>
<dbReference type="InterPro" id="IPR001849">
    <property type="entry name" value="PH_domain"/>
</dbReference>
<keyword evidence="3 13" id="KW-0728">SH3 domain</keyword>
<dbReference type="PROSITE" id="PS50002">
    <property type="entry name" value="SH3"/>
    <property type="match status" value="1"/>
</dbReference>
<evidence type="ECO:0000256" key="3">
    <source>
        <dbReference type="ARBA" id="ARBA00022443"/>
    </source>
</evidence>
<dbReference type="Pfam" id="PF00168">
    <property type="entry name" value="C2"/>
    <property type="match status" value="1"/>
</dbReference>
<evidence type="ECO:0000259" key="17">
    <source>
        <dbReference type="PROSITE" id="PS50003"/>
    </source>
</evidence>
<dbReference type="SMART" id="SM00233">
    <property type="entry name" value="PH"/>
    <property type="match status" value="1"/>
</dbReference>
<keyword evidence="10" id="KW-0238">DNA-binding</keyword>
<comment type="similarity">
    <text evidence="2">Belongs to the SNF2/RAD54 helicase family.</text>
</comment>
<evidence type="ECO:0000256" key="6">
    <source>
        <dbReference type="ARBA" id="ARBA00022801"/>
    </source>
</evidence>
<dbReference type="PROSITE" id="PS51192">
    <property type="entry name" value="HELICASE_ATP_BIND_1"/>
    <property type="match status" value="1"/>
</dbReference>
<evidence type="ECO:0000259" key="15">
    <source>
        <dbReference type="PROSITE" id="PS50001"/>
    </source>
</evidence>
<dbReference type="SMART" id="SM00252">
    <property type="entry name" value="SH2"/>
    <property type="match status" value="2"/>
</dbReference>
<dbReference type="GO" id="GO:0016887">
    <property type="term" value="F:ATP hydrolysis activity"/>
    <property type="evidence" value="ECO:0007669"/>
    <property type="project" value="InterPro"/>
</dbReference>
<feature type="compositionally biased region" description="Polar residues" evidence="14">
    <location>
        <begin position="296"/>
        <end position="316"/>
    </location>
</feature>
<accession>A0A7R9BND8</accession>
<dbReference type="GO" id="GO:0005634">
    <property type="term" value="C:nucleus"/>
    <property type="evidence" value="ECO:0007669"/>
    <property type="project" value="UniProtKB-SubCell"/>
</dbReference>
<name>A0A7R9BND8_9CRUS</name>
<dbReference type="InterPro" id="IPR035652">
    <property type="entry name" value="RasGAP_SH3"/>
</dbReference>
<dbReference type="Pfam" id="PF00176">
    <property type="entry name" value="SNF2-rel_dom"/>
    <property type="match status" value="1"/>
</dbReference>
<dbReference type="PRINTS" id="PR00401">
    <property type="entry name" value="SH2DOMAIN"/>
</dbReference>
<feature type="compositionally biased region" description="Acidic residues" evidence="14">
    <location>
        <begin position="771"/>
        <end position="786"/>
    </location>
</feature>
<evidence type="ECO:0000259" key="19">
    <source>
        <dbReference type="PROSITE" id="PS50018"/>
    </source>
</evidence>
<evidence type="ECO:0000256" key="10">
    <source>
        <dbReference type="ARBA" id="ARBA00023125"/>
    </source>
</evidence>
<reference evidence="22" key="1">
    <citation type="submission" date="2020-11" db="EMBL/GenBank/DDBJ databases">
        <authorList>
            <person name="Tran Van P."/>
        </authorList>
    </citation>
    <scope>NUCLEOTIDE SEQUENCE</scope>
</reference>
<evidence type="ECO:0000256" key="9">
    <source>
        <dbReference type="ARBA" id="ARBA00022999"/>
    </source>
</evidence>
<dbReference type="SMART" id="SM00487">
    <property type="entry name" value="DEXDc"/>
    <property type="match status" value="1"/>
</dbReference>
<dbReference type="SUPFAM" id="SSF49562">
    <property type="entry name" value="C2 domain (Calcium/lipid-binding domain, CaLB)"/>
    <property type="match status" value="1"/>
</dbReference>
<feature type="compositionally biased region" description="Basic and acidic residues" evidence="14">
    <location>
        <begin position="571"/>
        <end position="582"/>
    </location>
</feature>
<feature type="domain" description="Ras-GAP" evidence="19">
    <location>
        <begin position="2293"/>
        <end position="2530"/>
    </location>
</feature>